<dbReference type="EMBL" id="CAESAO010000051">
    <property type="protein sequence ID" value="CAB4342704.1"/>
    <property type="molecule type" value="Genomic_DNA"/>
</dbReference>
<dbReference type="AlphaFoldDB" id="A0A6J5ZJB6"/>
<dbReference type="GO" id="GO:0030246">
    <property type="term" value="F:carbohydrate binding"/>
    <property type="evidence" value="ECO:0007669"/>
    <property type="project" value="InterPro"/>
</dbReference>
<gene>
    <name evidence="1" type="ORF">UFOPK3522_00748</name>
</gene>
<sequence>MTFSAKRTLTPLLALSFFGAALLPATASAAKSVHIRGTAYEFNNVKVRLAGASIRVVEFPKLKTTPRANGSYDLVVPAKAKITPYITFKGYSQVHLQTFTTAGKDLANVNFQTPTVNIAQALGFLLGVPISAAGQPKQCVIVSTFSTKNVRNLNFEGFIGYGAHGIAGATATISPKLPGAVYFNDNVIPDPAQLLSSKDGGVLWKSVPAGTYKITASKPGNKFASFTATCKPGRVVNANPPWGLYQTSGPGS</sequence>
<name>A0A6J5ZJB6_9ZZZZ</name>
<dbReference type="SUPFAM" id="SSF49452">
    <property type="entry name" value="Starch-binding domain-like"/>
    <property type="match status" value="1"/>
</dbReference>
<reference evidence="1" key="1">
    <citation type="submission" date="2020-05" db="EMBL/GenBank/DDBJ databases">
        <authorList>
            <person name="Chiriac C."/>
            <person name="Salcher M."/>
            <person name="Ghai R."/>
            <person name="Kavagutti S V."/>
        </authorList>
    </citation>
    <scope>NUCLEOTIDE SEQUENCE</scope>
</reference>
<dbReference type="InterPro" id="IPR013784">
    <property type="entry name" value="Carb-bd-like_fold"/>
</dbReference>
<accession>A0A6J5ZJB6</accession>
<evidence type="ECO:0000313" key="1">
    <source>
        <dbReference type="EMBL" id="CAB4342704.1"/>
    </source>
</evidence>
<protein>
    <submittedName>
        <fullName evidence="1">Unannotated protein</fullName>
    </submittedName>
</protein>
<organism evidence="1">
    <name type="scientific">freshwater metagenome</name>
    <dbReference type="NCBI Taxonomy" id="449393"/>
    <lineage>
        <taxon>unclassified sequences</taxon>
        <taxon>metagenomes</taxon>
        <taxon>ecological metagenomes</taxon>
    </lineage>
</organism>
<proteinExistence type="predicted"/>